<sequence>MIRIGHNARRSRAIVTNGTVYMGGQVGKDLDRNIEDQTRSALAGIDELLEQAGSSRDKVVHVTIWLKTMDDYDAMNAIWDEWIDSKSPPTRACCAVPMADPRILVEFVPTAVL</sequence>
<dbReference type="AlphaFoldDB" id="A0A6P1T119"/>
<dbReference type="Proteomes" id="UP000464495">
    <property type="component" value="Chromosome"/>
</dbReference>
<dbReference type="Pfam" id="PF01042">
    <property type="entry name" value="Ribonuc_L-PSP"/>
    <property type="match status" value="1"/>
</dbReference>
<dbReference type="RefSeq" id="WP_161861992.1">
    <property type="nucleotide sequence ID" value="NZ_CP046620.1"/>
</dbReference>
<name>A0A6P1T119_9RHOB</name>
<dbReference type="SUPFAM" id="SSF55298">
    <property type="entry name" value="YjgF-like"/>
    <property type="match status" value="1"/>
</dbReference>
<keyword evidence="2" id="KW-1185">Reference proteome</keyword>
<organism evidence="1 2">
    <name type="scientific">Algicella marina</name>
    <dbReference type="NCBI Taxonomy" id="2683284"/>
    <lineage>
        <taxon>Bacteria</taxon>
        <taxon>Pseudomonadati</taxon>
        <taxon>Pseudomonadota</taxon>
        <taxon>Alphaproteobacteria</taxon>
        <taxon>Rhodobacterales</taxon>
        <taxon>Paracoccaceae</taxon>
        <taxon>Algicella</taxon>
    </lineage>
</organism>
<evidence type="ECO:0000313" key="2">
    <source>
        <dbReference type="Proteomes" id="UP000464495"/>
    </source>
</evidence>
<accession>A0A6P1T119</accession>
<dbReference type="EMBL" id="CP046620">
    <property type="protein sequence ID" value="QHQ35431.1"/>
    <property type="molecule type" value="Genomic_DNA"/>
</dbReference>
<reference evidence="1 2" key="1">
    <citation type="submission" date="2019-12" db="EMBL/GenBank/DDBJ databases">
        <title>Complete genome sequence of Algicella marina strain 9Alg 56(T) isolated from the red alga Tichocarpus crinitus.</title>
        <authorList>
            <person name="Kim S.-G."/>
            <person name="Nedashkovskaya O.I."/>
        </authorList>
    </citation>
    <scope>NUCLEOTIDE SEQUENCE [LARGE SCALE GENOMIC DNA]</scope>
    <source>
        <strain evidence="1 2">9Alg 56</strain>
    </source>
</reference>
<evidence type="ECO:0000313" key="1">
    <source>
        <dbReference type="EMBL" id="QHQ35431.1"/>
    </source>
</evidence>
<dbReference type="PANTHER" id="PTHR47328:SF1">
    <property type="entry name" value="RUTC FAMILY PROTEIN YOAB"/>
    <property type="match status" value="1"/>
</dbReference>
<dbReference type="KEGG" id="amaq:GO499_09615"/>
<protein>
    <submittedName>
        <fullName evidence="1">RidA family protein</fullName>
    </submittedName>
</protein>
<dbReference type="PANTHER" id="PTHR47328">
    <property type="match status" value="1"/>
</dbReference>
<dbReference type="CDD" id="cd06150">
    <property type="entry name" value="YjgF_YER057c_UK114_like_2"/>
    <property type="match status" value="1"/>
</dbReference>
<dbReference type="InterPro" id="IPR006175">
    <property type="entry name" value="YjgF/YER057c/UK114"/>
</dbReference>
<gene>
    <name evidence="1" type="ORF">GO499_09615</name>
</gene>
<dbReference type="InterPro" id="IPR035959">
    <property type="entry name" value="RutC-like_sf"/>
</dbReference>
<proteinExistence type="predicted"/>
<dbReference type="InterPro" id="IPR035709">
    <property type="entry name" value="YoaB-like"/>
</dbReference>
<dbReference type="Gene3D" id="3.30.1330.40">
    <property type="entry name" value="RutC-like"/>
    <property type="match status" value="1"/>
</dbReference>